<feature type="transmembrane region" description="Helical" evidence="2">
    <location>
        <begin position="276"/>
        <end position="301"/>
    </location>
</feature>
<sequence>MPDRRRRTAFRLPLPERSAPLMRERQSSSPDSPSPDSSSPGPSSSDSSSPGPSSPDSSSPGPSSPESPSGSAPVSGSAGKPQKDNPFAAPPADRPDQPWQPRRPTGSEGPDEDGGSDGNNSSGDRPSWGSQWSSKQPGRGNGGFGGRSGGNGSGPGGKGGTERPGGMRWDPTDPAQRRARYAVLGGMWAFFFALFDLSELALLLGALSTYWAISALRTPLKSASATDRPAGDGTGAAGATTGTGTGATAADVSGATPAAPAPAAPPNISSRQQTTAAVSGLVTALLALLIVATTFTVQLVYRDYYTCVNDALTKTGQLACNDQLPKPLEPFFGVKE</sequence>
<protein>
    <recommendedName>
        <fullName evidence="5">Integral membrane protein</fullName>
    </recommendedName>
</protein>
<keyword evidence="4" id="KW-1185">Reference proteome</keyword>
<feature type="region of interest" description="Disordered" evidence="1">
    <location>
        <begin position="222"/>
        <end position="270"/>
    </location>
</feature>
<keyword evidence="2" id="KW-1133">Transmembrane helix</keyword>
<feature type="region of interest" description="Disordered" evidence="1">
    <location>
        <begin position="1"/>
        <end position="173"/>
    </location>
</feature>
<dbReference type="EMBL" id="CP109491">
    <property type="protein sequence ID" value="WUX37415.1"/>
    <property type="molecule type" value="Genomic_DNA"/>
</dbReference>
<evidence type="ECO:0000256" key="1">
    <source>
        <dbReference type="SAM" id="MobiDB-lite"/>
    </source>
</evidence>
<dbReference type="Proteomes" id="UP001431926">
    <property type="component" value="Chromosome"/>
</dbReference>
<keyword evidence="2" id="KW-0472">Membrane</keyword>
<organism evidence="3 4">
    <name type="scientific">Streptomyces anulatus</name>
    <name type="common">Streptomyces chrysomallus</name>
    <dbReference type="NCBI Taxonomy" id="1892"/>
    <lineage>
        <taxon>Bacteria</taxon>
        <taxon>Bacillati</taxon>
        <taxon>Actinomycetota</taxon>
        <taxon>Actinomycetes</taxon>
        <taxon>Kitasatosporales</taxon>
        <taxon>Streptomycetaceae</taxon>
        <taxon>Streptomyces</taxon>
    </lineage>
</organism>
<accession>A0ABZ1ZF78</accession>
<keyword evidence="2" id="KW-0812">Transmembrane</keyword>
<gene>
    <name evidence="3" type="ORF">OG367_14730</name>
</gene>
<evidence type="ECO:0000256" key="2">
    <source>
        <dbReference type="SAM" id="Phobius"/>
    </source>
</evidence>
<evidence type="ECO:0000313" key="4">
    <source>
        <dbReference type="Proteomes" id="UP001431926"/>
    </source>
</evidence>
<reference evidence="3" key="1">
    <citation type="submission" date="2022-10" db="EMBL/GenBank/DDBJ databases">
        <title>The complete genomes of actinobacterial strains from the NBC collection.</title>
        <authorList>
            <person name="Joergensen T.S."/>
            <person name="Alvarez Arevalo M."/>
            <person name="Sterndorff E.B."/>
            <person name="Faurdal D."/>
            <person name="Vuksanovic O."/>
            <person name="Mourched A.-S."/>
            <person name="Charusanti P."/>
            <person name="Shaw S."/>
            <person name="Blin K."/>
            <person name="Weber T."/>
        </authorList>
    </citation>
    <scope>NUCLEOTIDE SEQUENCE</scope>
    <source>
        <strain evidence="3">NBC_01436</strain>
    </source>
</reference>
<feature type="compositionally biased region" description="Gly residues" evidence="1">
    <location>
        <begin position="232"/>
        <end position="245"/>
    </location>
</feature>
<feature type="compositionally biased region" description="Low complexity" evidence="1">
    <location>
        <begin position="246"/>
        <end position="258"/>
    </location>
</feature>
<dbReference type="RefSeq" id="WP_329356127.1">
    <property type="nucleotide sequence ID" value="NZ_CP109490.1"/>
</dbReference>
<proteinExistence type="predicted"/>
<evidence type="ECO:0008006" key="5">
    <source>
        <dbReference type="Google" id="ProtNLM"/>
    </source>
</evidence>
<evidence type="ECO:0000313" key="3">
    <source>
        <dbReference type="EMBL" id="WUX37415.1"/>
    </source>
</evidence>
<feature type="transmembrane region" description="Helical" evidence="2">
    <location>
        <begin position="187"/>
        <end position="213"/>
    </location>
</feature>
<feature type="compositionally biased region" description="Low complexity" evidence="1">
    <location>
        <begin position="27"/>
        <end position="77"/>
    </location>
</feature>
<name>A0ABZ1ZF78_STRAQ</name>
<feature type="compositionally biased region" description="Gly residues" evidence="1">
    <location>
        <begin position="139"/>
        <end position="163"/>
    </location>
</feature>
<feature type="compositionally biased region" description="Low complexity" evidence="1">
    <location>
        <begin position="86"/>
        <end position="108"/>
    </location>
</feature>